<name>A0AA35YCD4_LACSI</name>
<protein>
    <submittedName>
        <fullName evidence="1">Uncharacterized protein</fullName>
    </submittedName>
</protein>
<gene>
    <name evidence="1" type="ORF">LSALG_LOCUS8114</name>
</gene>
<dbReference type="GO" id="GO:0009507">
    <property type="term" value="C:chloroplast"/>
    <property type="evidence" value="ECO:0007669"/>
    <property type="project" value="TreeGrafter"/>
</dbReference>
<dbReference type="PANTHER" id="PTHR46157:SF2">
    <property type="entry name" value="K(+) EFFLUX ANTIPORTER 1, CHLOROPLASTIC-RELATED"/>
    <property type="match status" value="1"/>
</dbReference>
<evidence type="ECO:0000313" key="2">
    <source>
        <dbReference type="Proteomes" id="UP001177003"/>
    </source>
</evidence>
<dbReference type="AlphaFoldDB" id="A0AA35YCD4"/>
<proteinExistence type="predicted"/>
<dbReference type="GO" id="GO:0016020">
    <property type="term" value="C:membrane"/>
    <property type="evidence" value="ECO:0007669"/>
    <property type="project" value="TreeGrafter"/>
</dbReference>
<dbReference type="EMBL" id="OX465077">
    <property type="protein sequence ID" value="CAI9267646.1"/>
    <property type="molecule type" value="Genomic_DNA"/>
</dbReference>
<organism evidence="1 2">
    <name type="scientific">Lactuca saligna</name>
    <name type="common">Willowleaf lettuce</name>
    <dbReference type="NCBI Taxonomy" id="75948"/>
    <lineage>
        <taxon>Eukaryota</taxon>
        <taxon>Viridiplantae</taxon>
        <taxon>Streptophyta</taxon>
        <taxon>Embryophyta</taxon>
        <taxon>Tracheophyta</taxon>
        <taxon>Spermatophyta</taxon>
        <taxon>Magnoliopsida</taxon>
        <taxon>eudicotyledons</taxon>
        <taxon>Gunneridae</taxon>
        <taxon>Pentapetalae</taxon>
        <taxon>asterids</taxon>
        <taxon>campanulids</taxon>
        <taxon>Asterales</taxon>
        <taxon>Asteraceae</taxon>
        <taxon>Cichorioideae</taxon>
        <taxon>Cichorieae</taxon>
        <taxon>Lactucinae</taxon>
        <taxon>Lactuca</taxon>
    </lineage>
</organism>
<sequence>MPLSPHSIFTLTRSQVSAIKDPEHRGDEDAAADDESGLNILPLLTTNQLIPPLPRPLKLDSAAYHHLRNLPQPPQYYTHMVLIILIRIRFEHLPAADDASGQRTFQQLIPPLPRPLKLDSAAYHHLRNLPQPPQIVPETLEPSLQLASAVLAQAKLPMSEIAATINEFRSCHLLELTEIKDNTPTVAPVVSQDVNADSNNKIVPETLEPSLQLASAVLAQAKLPMSEISATINEFRSCHLLELTEIEEVVAEEEATNVKKENAARVDPCCSIG</sequence>
<keyword evidence="2" id="KW-1185">Reference proteome</keyword>
<accession>A0AA35YCD4</accession>
<dbReference type="Proteomes" id="UP001177003">
    <property type="component" value="Chromosome 1"/>
</dbReference>
<evidence type="ECO:0000313" key="1">
    <source>
        <dbReference type="EMBL" id="CAI9267646.1"/>
    </source>
</evidence>
<dbReference type="GO" id="GO:0015386">
    <property type="term" value="F:potassium:proton antiporter activity"/>
    <property type="evidence" value="ECO:0007669"/>
    <property type="project" value="TreeGrafter"/>
</dbReference>
<dbReference type="PANTHER" id="PTHR46157">
    <property type="entry name" value="K(+) EFFLUX ANTIPORTER 3, CHLOROPLASTIC"/>
    <property type="match status" value="1"/>
</dbReference>
<reference evidence="1" key="1">
    <citation type="submission" date="2023-04" db="EMBL/GenBank/DDBJ databases">
        <authorList>
            <person name="Vijverberg K."/>
            <person name="Xiong W."/>
            <person name="Schranz E."/>
        </authorList>
    </citation>
    <scope>NUCLEOTIDE SEQUENCE</scope>
</reference>